<keyword evidence="3" id="KW-0227">DNA damage</keyword>
<dbReference type="GO" id="GO:0071821">
    <property type="term" value="C:FANCM-MHF complex"/>
    <property type="evidence" value="ECO:0007669"/>
    <property type="project" value="InterPro"/>
</dbReference>
<accession>A0A210QWR3</accession>
<dbReference type="Proteomes" id="UP000242188">
    <property type="component" value="Unassembled WGS sequence"/>
</dbReference>
<evidence type="ECO:0000256" key="5">
    <source>
        <dbReference type="ARBA" id="ARBA00023204"/>
    </source>
</evidence>
<protein>
    <recommendedName>
        <fullName evidence="2">Centromere protein S</fullName>
    </recommendedName>
</protein>
<dbReference type="GO" id="GO:0003682">
    <property type="term" value="F:chromatin binding"/>
    <property type="evidence" value="ECO:0007669"/>
    <property type="project" value="TreeGrafter"/>
</dbReference>
<dbReference type="InterPro" id="IPR029003">
    <property type="entry name" value="CENP-S/Mhf1"/>
</dbReference>
<dbReference type="Pfam" id="PF15630">
    <property type="entry name" value="CENP-S"/>
    <property type="match status" value="1"/>
</dbReference>
<dbReference type="GO" id="GO:0046982">
    <property type="term" value="F:protein heterodimerization activity"/>
    <property type="evidence" value="ECO:0007669"/>
    <property type="project" value="InterPro"/>
</dbReference>
<name>A0A210QWR3_MIZYE</name>
<dbReference type="PANTHER" id="PTHR22980">
    <property type="entry name" value="CORTISTATIN"/>
    <property type="match status" value="1"/>
</dbReference>
<comment type="similarity">
    <text evidence="1">Belongs to the TAF9 family. CENP-S/MHF1 subfamily.</text>
</comment>
<evidence type="ECO:0000313" key="7">
    <source>
        <dbReference type="EMBL" id="OWF53187.1"/>
    </source>
</evidence>
<keyword evidence="4" id="KW-0238">DNA-binding</keyword>
<dbReference type="EMBL" id="NEDP02001487">
    <property type="protein sequence ID" value="OWF53187.1"/>
    <property type="molecule type" value="Genomic_DNA"/>
</dbReference>
<dbReference type="GO" id="GO:0003677">
    <property type="term" value="F:DNA binding"/>
    <property type="evidence" value="ECO:0007669"/>
    <property type="project" value="UniProtKB-KW"/>
</dbReference>
<feature type="compositionally biased region" description="Basic residues" evidence="6">
    <location>
        <begin position="108"/>
        <end position="119"/>
    </location>
</feature>
<evidence type="ECO:0000256" key="1">
    <source>
        <dbReference type="ARBA" id="ARBA00006612"/>
    </source>
</evidence>
<dbReference type="Gene3D" id="1.10.20.10">
    <property type="entry name" value="Histone, subunit A"/>
    <property type="match status" value="1"/>
</dbReference>
<dbReference type="GO" id="GO:0006281">
    <property type="term" value="P:DNA repair"/>
    <property type="evidence" value="ECO:0007669"/>
    <property type="project" value="UniProtKB-KW"/>
</dbReference>
<sequence>MATEDDDMDNLQHRQRLKASVHHTVVRICSELQDDDSKVPINNSVMAAIAETTWRYVQDVTQDLEMFAKHAKRTTVNADDVKLLLRKCPKLLEHISGIHQTHTESKVKQKKKTATKKKSSAAAVADSDEEH</sequence>
<evidence type="ECO:0000256" key="2">
    <source>
        <dbReference type="ARBA" id="ARBA00016400"/>
    </source>
</evidence>
<evidence type="ECO:0000256" key="3">
    <source>
        <dbReference type="ARBA" id="ARBA00022763"/>
    </source>
</evidence>
<dbReference type="GO" id="GO:0031297">
    <property type="term" value="P:replication fork processing"/>
    <property type="evidence" value="ECO:0007669"/>
    <property type="project" value="TreeGrafter"/>
</dbReference>
<dbReference type="CDD" id="cd22919">
    <property type="entry name" value="HFD_CENP-S"/>
    <property type="match status" value="1"/>
</dbReference>
<keyword evidence="5" id="KW-0234">DNA repair</keyword>
<gene>
    <name evidence="7" type="ORF">KP79_PYT17455</name>
</gene>
<dbReference type="AlphaFoldDB" id="A0A210QWR3"/>
<dbReference type="PANTHER" id="PTHR22980:SF0">
    <property type="entry name" value="CENTROMERE PROTEIN S"/>
    <property type="match status" value="1"/>
</dbReference>
<dbReference type="GO" id="GO:0000712">
    <property type="term" value="P:resolution of meiotic recombination intermediates"/>
    <property type="evidence" value="ECO:0007669"/>
    <property type="project" value="TreeGrafter"/>
</dbReference>
<dbReference type="InterPro" id="IPR009072">
    <property type="entry name" value="Histone-fold"/>
</dbReference>
<keyword evidence="8" id="KW-1185">Reference proteome</keyword>
<dbReference type="OrthoDB" id="1872155at2759"/>
<evidence type="ECO:0000313" key="8">
    <source>
        <dbReference type="Proteomes" id="UP000242188"/>
    </source>
</evidence>
<evidence type="ECO:0000256" key="6">
    <source>
        <dbReference type="SAM" id="MobiDB-lite"/>
    </source>
</evidence>
<evidence type="ECO:0000256" key="4">
    <source>
        <dbReference type="ARBA" id="ARBA00023125"/>
    </source>
</evidence>
<reference evidence="7 8" key="1">
    <citation type="journal article" date="2017" name="Nat. Ecol. Evol.">
        <title>Scallop genome provides insights into evolution of bilaterian karyotype and development.</title>
        <authorList>
            <person name="Wang S."/>
            <person name="Zhang J."/>
            <person name="Jiao W."/>
            <person name="Li J."/>
            <person name="Xun X."/>
            <person name="Sun Y."/>
            <person name="Guo X."/>
            <person name="Huan P."/>
            <person name="Dong B."/>
            <person name="Zhang L."/>
            <person name="Hu X."/>
            <person name="Sun X."/>
            <person name="Wang J."/>
            <person name="Zhao C."/>
            <person name="Wang Y."/>
            <person name="Wang D."/>
            <person name="Huang X."/>
            <person name="Wang R."/>
            <person name="Lv J."/>
            <person name="Li Y."/>
            <person name="Zhang Z."/>
            <person name="Liu B."/>
            <person name="Lu W."/>
            <person name="Hui Y."/>
            <person name="Liang J."/>
            <person name="Zhou Z."/>
            <person name="Hou R."/>
            <person name="Li X."/>
            <person name="Liu Y."/>
            <person name="Li H."/>
            <person name="Ning X."/>
            <person name="Lin Y."/>
            <person name="Zhao L."/>
            <person name="Xing Q."/>
            <person name="Dou J."/>
            <person name="Li Y."/>
            <person name="Mao J."/>
            <person name="Guo H."/>
            <person name="Dou H."/>
            <person name="Li T."/>
            <person name="Mu C."/>
            <person name="Jiang W."/>
            <person name="Fu Q."/>
            <person name="Fu X."/>
            <person name="Miao Y."/>
            <person name="Liu J."/>
            <person name="Yu Q."/>
            <person name="Li R."/>
            <person name="Liao H."/>
            <person name="Li X."/>
            <person name="Kong Y."/>
            <person name="Jiang Z."/>
            <person name="Chourrout D."/>
            <person name="Li R."/>
            <person name="Bao Z."/>
        </authorList>
    </citation>
    <scope>NUCLEOTIDE SEQUENCE [LARGE SCALE GENOMIC DNA]</scope>
    <source>
        <strain evidence="7 8">PY_sf001</strain>
    </source>
</reference>
<dbReference type="STRING" id="6573.A0A210QWR3"/>
<dbReference type="SUPFAM" id="SSF47113">
    <property type="entry name" value="Histone-fold"/>
    <property type="match status" value="1"/>
</dbReference>
<comment type="caution">
    <text evidence="7">The sequence shown here is derived from an EMBL/GenBank/DDBJ whole genome shotgun (WGS) entry which is preliminary data.</text>
</comment>
<organism evidence="7 8">
    <name type="scientific">Mizuhopecten yessoensis</name>
    <name type="common">Japanese scallop</name>
    <name type="synonym">Patinopecten yessoensis</name>
    <dbReference type="NCBI Taxonomy" id="6573"/>
    <lineage>
        <taxon>Eukaryota</taxon>
        <taxon>Metazoa</taxon>
        <taxon>Spiralia</taxon>
        <taxon>Lophotrochozoa</taxon>
        <taxon>Mollusca</taxon>
        <taxon>Bivalvia</taxon>
        <taxon>Autobranchia</taxon>
        <taxon>Pteriomorphia</taxon>
        <taxon>Pectinida</taxon>
        <taxon>Pectinoidea</taxon>
        <taxon>Pectinidae</taxon>
        <taxon>Mizuhopecten</taxon>
    </lineage>
</organism>
<feature type="region of interest" description="Disordered" evidence="6">
    <location>
        <begin position="99"/>
        <end position="131"/>
    </location>
</feature>
<proteinExistence type="inferred from homology"/>